<sequence>MIRSTHAVRAAALAGAAALILAACSGGDGDSGDDATDGGSDSAAALKIGTLLPQTGSLAQLGPPEIAGVDLAVKDINEAGGVLGSDVEAVHTDSSDAEHAEVATQSVQDLISQDVSVIVGAASSSVTRNVIDDITGAKIVQISPANTATDLSGTNDFYFRTAPPDTVQGSALANLILGDGAVNPGILVFNDDYGTSLRDVVEKVVTDSGATLAYGSAGQEFDPNETNYTSIVSNALAAGPDAIAIIAFTTQTPLIISELAAQGYDMSKVYFVDGNLTQFGEEFQAGLLEGAQGTLPGAFPSEEFQARLAEVNDSLSDYSYAAESYDATILAALAAVKGGDTDGETIQANLAAVSGADGGEKCDTFADCVKLLDDGKDIDYEAVSGVGPFNADNDPSSAYIGVYTFGADNKYTFTKSEFGEVG</sequence>
<keyword evidence="8" id="KW-1185">Reference proteome</keyword>
<evidence type="ECO:0000259" key="6">
    <source>
        <dbReference type="Pfam" id="PF13458"/>
    </source>
</evidence>
<dbReference type="InterPro" id="IPR051010">
    <property type="entry name" value="BCAA_transport"/>
</dbReference>
<evidence type="ECO:0000256" key="3">
    <source>
        <dbReference type="ARBA" id="ARBA00022729"/>
    </source>
</evidence>
<keyword evidence="2" id="KW-0813">Transport</keyword>
<proteinExistence type="inferred from homology"/>
<dbReference type="InterPro" id="IPR028081">
    <property type="entry name" value="Leu-bd"/>
</dbReference>
<protein>
    <submittedName>
        <fullName evidence="7">Amino acid ABC transporter substrate-binding protein</fullName>
    </submittedName>
</protein>
<evidence type="ECO:0000313" key="8">
    <source>
        <dbReference type="Proteomes" id="UP000288246"/>
    </source>
</evidence>
<evidence type="ECO:0000313" key="7">
    <source>
        <dbReference type="EMBL" id="GCD19550.1"/>
    </source>
</evidence>
<evidence type="ECO:0000256" key="1">
    <source>
        <dbReference type="ARBA" id="ARBA00010062"/>
    </source>
</evidence>
<dbReference type="SUPFAM" id="SSF53822">
    <property type="entry name" value="Periplasmic binding protein-like I"/>
    <property type="match status" value="1"/>
</dbReference>
<dbReference type="PANTHER" id="PTHR30483">
    <property type="entry name" value="LEUCINE-SPECIFIC-BINDING PROTEIN"/>
    <property type="match status" value="1"/>
</dbReference>
<dbReference type="GO" id="GO:0006865">
    <property type="term" value="P:amino acid transport"/>
    <property type="evidence" value="ECO:0007669"/>
    <property type="project" value="UniProtKB-KW"/>
</dbReference>
<comment type="caution">
    <text evidence="7">The sequence shown here is derived from an EMBL/GenBank/DDBJ whole genome shotgun (WGS) entry which is preliminary data.</text>
</comment>
<dbReference type="InterPro" id="IPR000709">
    <property type="entry name" value="Leu_Ile_Val-bd"/>
</dbReference>
<feature type="signal peptide" evidence="5">
    <location>
        <begin position="1"/>
        <end position="22"/>
    </location>
</feature>
<organism evidence="7 8">
    <name type="scientific">Cellulomonas algicola</name>
    <dbReference type="NCBI Taxonomy" id="2071633"/>
    <lineage>
        <taxon>Bacteria</taxon>
        <taxon>Bacillati</taxon>
        <taxon>Actinomycetota</taxon>
        <taxon>Actinomycetes</taxon>
        <taxon>Micrococcales</taxon>
        <taxon>Cellulomonadaceae</taxon>
        <taxon>Cellulomonas</taxon>
    </lineage>
</organism>
<dbReference type="PRINTS" id="PR00337">
    <property type="entry name" value="LEUILEVALBP"/>
</dbReference>
<comment type="similarity">
    <text evidence="1">Belongs to the leucine-binding protein family.</text>
</comment>
<feature type="chain" id="PRO_5038728956" evidence="5">
    <location>
        <begin position="23"/>
        <end position="422"/>
    </location>
</feature>
<dbReference type="RefSeq" id="WP_124342084.1">
    <property type="nucleotide sequence ID" value="NZ_BHYL01000075.1"/>
</dbReference>
<dbReference type="EMBL" id="BHYL01000075">
    <property type="protein sequence ID" value="GCD19550.1"/>
    <property type="molecule type" value="Genomic_DNA"/>
</dbReference>
<reference evidence="7 8" key="1">
    <citation type="submission" date="2018-11" db="EMBL/GenBank/DDBJ databases">
        <title>Draft genome sequence of Cellulomonas takizawaensis strain TKZ-21.</title>
        <authorList>
            <person name="Yamamura H."/>
            <person name="Hayashi T."/>
            <person name="Hamada M."/>
            <person name="Serisawa Y."/>
            <person name="Matsuyama K."/>
            <person name="Nakagawa Y."/>
            <person name="Otoguro M."/>
            <person name="Yanagida F."/>
            <person name="Hayakawa M."/>
        </authorList>
    </citation>
    <scope>NUCLEOTIDE SEQUENCE [LARGE SCALE GENOMIC DNA]</scope>
    <source>
        <strain evidence="7 8">TKZ-21</strain>
    </source>
</reference>
<name>A0A401UYE8_9CELL</name>
<dbReference type="Gene3D" id="3.40.50.2300">
    <property type="match status" value="2"/>
</dbReference>
<dbReference type="Proteomes" id="UP000288246">
    <property type="component" value="Unassembled WGS sequence"/>
</dbReference>
<dbReference type="AlphaFoldDB" id="A0A401UYE8"/>
<feature type="domain" description="Leucine-binding protein" evidence="6">
    <location>
        <begin position="46"/>
        <end position="358"/>
    </location>
</feature>
<dbReference type="OrthoDB" id="7337537at2"/>
<dbReference type="CDD" id="cd06346">
    <property type="entry name" value="PBP1_ABC_ligand_binding-like"/>
    <property type="match status" value="1"/>
</dbReference>
<keyword evidence="3 5" id="KW-0732">Signal</keyword>
<evidence type="ECO:0000256" key="2">
    <source>
        <dbReference type="ARBA" id="ARBA00022448"/>
    </source>
</evidence>
<accession>A0A401UYE8</accession>
<dbReference type="PANTHER" id="PTHR30483:SF6">
    <property type="entry name" value="PERIPLASMIC BINDING PROTEIN OF ABC TRANSPORTER FOR NATURAL AMINO ACIDS"/>
    <property type="match status" value="1"/>
</dbReference>
<dbReference type="PROSITE" id="PS51257">
    <property type="entry name" value="PROKAR_LIPOPROTEIN"/>
    <property type="match status" value="1"/>
</dbReference>
<keyword evidence="4" id="KW-0029">Amino-acid transport</keyword>
<gene>
    <name evidence="7" type="ORF">CTKZ_11120</name>
</gene>
<dbReference type="InterPro" id="IPR028082">
    <property type="entry name" value="Peripla_BP_I"/>
</dbReference>
<evidence type="ECO:0000256" key="4">
    <source>
        <dbReference type="ARBA" id="ARBA00022970"/>
    </source>
</evidence>
<evidence type="ECO:0000256" key="5">
    <source>
        <dbReference type="SAM" id="SignalP"/>
    </source>
</evidence>
<dbReference type="Pfam" id="PF13458">
    <property type="entry name" value="Peripla_BP_6"/>
    <property type="match status" value="1"/>
</dbReference>